<reference evidence="1" key="1">
    <citation type="submission" date="2020-05" db="EMBL/GenBank/DDBJ databases">
        <title>Large-scale comparative analyses of tick genomes elucidate their genetic diversity and vector capacities.</title>
        <authorList>
            <person name="Jia N."/>
            <person name="Wang J."/>
            <person name="Shi W."/>
            <person name="Du L."/>
            <person name="Sun Y."/>
            <person name="Zhan W."/>
            <person name="Jiang J."/>
            <person name="Wang Q."/>
            <person name="Zhang B."/>
            <person name="Ji P."/>
            <person name="Sakyi L.B."/>
            <person name="Cui X."/>
            <person name="Yuan T."/>
            <person name="Jiang B."/>
            <person name="Yang W."/>
            <person name="Lam T.T.-Y."/>
            <person name="Chang Q."/>
            <person name="Ding S."/>
            <person name="Wang X."/>
            <person name="Zhu J."/>
            <person name="Ruan X."/>
            <person name="Zhao L."/>
            <person name="Wei J."/>
            <person name="Que T."/>
            <person name="Du C."/>
            <person name="Cheng J."/>
            <person name="Dai P."/>
            <person name="Han X."/>
            <person name="Huang E."/>
            <person name="Gao Y."/>
            <person name="Liu J."/>
            <person name="Shao H."/>
            <person name="Ye R."/>
            <person name="Li L."/>
            <person name="Wei W."/>
            <person name="Wang X."/>
            <person name="Wang C."/>
            <person name="Yang T."/>
            <person name="Huo Q."/>
            <person name="Li W."/>
            <person name="Guo W."/>
            <person name="Chen H."/>
            <person name="Zhou L."/>
            <person name="Ni X."/>
            <person name="Tian J."/>
            <person name="Zhou Y."/>
            <person name="Sheng Y."/>
            <person name="Liu T."/>
            <person name="Pan Y."/>
            <person name="Xia L."/>
            <person name="Li J."/>
            <person name="Zhao F."/>
            <person name="Cao W."/>
        </authorList>
    </citation>
    <scope>NUCLEOTIDE SEQUENCE</scope>
    <source>
        <strain evidence="1">Dsil-2018</strain>
    </source>
</reference>
<gene>
    <name evidence="1" type="ORF">HPB49_010108</name>
</gene>
<dbReference type="Proteomes" id="UP000821865">
    <property type="component" value="Chromosome 9"/>
</dbReference>
<proteinExistence type="predicted"/>
<evidence type="ECO:0000313" key="1">
    <source>
        <dbReference type="EMBL" id="KAH7933185.1"/>
    </source>
</evidence>
<accession>A0ACB8C2Z9</accession>
<protein>
    <submittedName>
        <fullName evidence="1">Uncharacterized protein</fullName>
    </submittedName>
</protein>
<keyword evidence="2" id="KW-1185">Reference proteome</keyword>
<name>A0ACB8C2Z9_DERSI</name>
<organism evidence="1 2">
    <name type="scientific">Dermacentor silvarum</name>
    <name type="common">Tick</name>
    <dbReference type="NCBI Taxonomy" id="543639"/>
    <lineage>
        <taxon>Eukaryota</taxon>
        <taxon>Metazoa</taxon>
        <taxon>Ecdysozoa</taxon>
        <taxon>Arthropoda</taxon>
        <taxon>Chelicerata</taxon>
        <taxon>Arachnida</taxon>
        <taxon>Acari</taxon>
        <taxon>Parasitiformes</taxon>
        <taxon>Ixodida</taxon>
        <taxon>Ixodoidea</taxon>
        <taxon>Ixodidae</taxon>
        <taxon>Rhipicephalinae</taxon>
        <taxon>Dermacentor</taxon>
    </lineage>
</organism>
<comment type="caution">
    <text evidence="1">The sequence shown here is derived from an EMBL/GenBank/DDBJ whole genome shotgun (WGS) entry which is preliminary data.</text>
</comment>
<sequence>MQYIAVTLATICIVVASGDRRCSKSRGCGPSMCGPLEVPVRGRPRRDHFCRPLFTPPWELRKRRNCVCKRRYLRNSWGEVHPMEEMRNVQVPLAKRLSRMRARMPRNLQHATRDVMQPAMHFRMCLPTGVGGAPKEITDVHQGLQMSSEMSSQLKFPGMRAELSPKVWSKSTEGVCRYLQHWSLRVS</sequence>
<dbReference type="EMBL" id="CM023478">
    <property type="protein sequence ID" value="KAH7933185.1"/>
    <property type="molecule type" value="Genomic_DNA"/>
</dbReference>
<evidence type="ECO:0000313" key="2">
    <source>
        <dbReference type="Proteomes" id="UP000821865"/>
    </source>
</evidence>